<dbReference type="InterPro" id="IPR019791">
    <property type="entry name" value="Haem_peroxidase_animal"/>
</dbReference>
<dbReference type="PROSITE" id="PS50292">
    <property type="entry name" value="PEROXIDASE_3"/>
    <property type="match status" value="1"/>
</dbReference>
<evidence type="ECO:0000313" key="3">
    <source>
        <dbReference type="WBParaSite" id="scaffold23410_cov153.g20100"/>
    </source>
</evidence>
<evidence type="ECO:0000313" key="2">
    <source>
        <dbReference type="Proteomes" id="UP000887561"/>
    </source>
</evidence>
<organism evidence="2 3">
    <name type="scientific">Meloidogyne javanica</name>
    <name type="common">Root-knot nematode worm</name>
    <dbReference type="NCBI Taxonomy" id="6303"/>
    <lineage>
        <taxon>Eukaryota</taxon>
        <taxon>Metazoa</taxon>
        <taxon>Ecdysozoa</taxon>
        <taxon>Nematoda</taxon>
        <taxon>Chromadorea</taxon>
        <taxon>Rhabditida</taxon>
        <taxon>Tylenchina</taxon>
        <taxon>Tylenchomorpha</taxon>
        <taxon>Tylenchoidea</taxon>
        <taxon>Meloidogynidae</taxon>
        <taxon>Meloidogyninae</taxon>
        <taxon>Meloidogyne</taxon>
        <taxon>Meloidogyne incognita group</taxon>
    </lineage>
</organism>
<sequence length="204" mass="22518">MFLDNSGRHPLTQEQVVRSNIANACVPRLMPPEYDGGLSEPVSSITNIRPSPREINRQVLSTAKQVVHQEYNALLMQFGQFMSHDMAKTTLVPSAKCNVCQNIPSRCMAIFLAPADPNSNFRADGCLRVSRSSPICGSGRTKPRQQLSENTGYIDGSPIYGSSVGDLHKFREGSTGFLKLNNFNGYGMRLLPFDSSKCRNSGDW</sequence>
<dbReference type="GO" id="GO:0005615">
    <property type="term" value="C:extracellular space"/>
    <property type="evidence" value="ECO:0007669"/>
    <property type="project" value="TreeGrafter"/>
</dbReference>
<keyword evidence="2" id="KW-1185">Reference proteome</keyword>
<dbReference type="SUPFAM" id="SSF48113">
    <property type="entry name" value="Heme-dependent peroxidases"/>
    <property type="match status" value="1"/>
</dbReference>
<dbReference type="WBParaSite" id="scaffold23410_cov153.g20100">
    <property type="protein sequence ID" value="scaffold23410_cov153.g20100"/>
    <property type="gene ID" value="scaffold23410_cov153.g20100"/>
</dbReference>
<dbReference type="AlphaFoldDB" id="A0A915M2L4"/>
<dbReference type="PANTHER" id="PTHR11475:SF85">
    <property type="entry name" value="SHKT DOMAIN-CONTAINING PROTEIN"/>
    <property type="match status" value="1"/>
</dbReference>
<dbReference type="Pfam" id="PF03098">
    <property type="entry name" value="An_peroxidase"/>
    <property type="match status" value="1"/>
</dbReference>
<dbReference type="PANTHER" id="PTHR11475">
    <property type="entry name" value="OXIDASE/PEROXIDASE"/>
    <property type="match status" value="1"/>
</dbReference>
<dbReference type="GO" id="GO:0006979">
    <property type="term" value="P:response to oxidative stress"/>
    <property type="evidence" value="ECO:0007669"/>
    <property type="project" value="InterPro"/>
</dbReference>
<keyword evidence="1" id="KW-0560">Oxidoreductase</keyword>
<evidence type="ECO:0000256" key="1">
    <source>
        <dbReference type="ARBA" id="ARBA00022559"/>
    </source>
</evidence>
<accession>A0A915M2L4</accession>
<dbReference type="InterPro" id="IPR010255">
    <property type="entry name" value="Haem_peroxidase_sf"/>
</dbReference>
<dbReference type="GO" id="GO:0004601">
    <property type="term" value="F:peroxidase activity"/>
    <property type="evidence" value="ECO:0007669"/>
    <property type="project" value="UniProtKB-KW"/>
</dbReference>
<dbReference type="InterPro" id="IPR037120">
    <property type="entry name" value="Haem_peroxidase_sf_animal"/>
</dbReference>
<name>A0A915M2L4_MELJA</name>
<protein>
    <submittedName>
        <fullName evidence="3">Peroxidase</fullName>
    </submittedName>
</protein>
<dbReference type="GO" id="GO:0020037">
    <property type="term" value="F:heme binding"/>
    <property type="evidence" value="ECO:0007669"/>
    <property type="project" value="InterPro"/>
</dbReference>
<keyword evidence="1" id="KW-0575">Peroxidase</keyword>
<dbReference type="Proteomes" id="UP000887561">
    <property type="component" value="Unplaced"/>
</dbReference>
<proteinExistence type="predicted"/>
<dbReference type="Gene3D" id="1.10.640.10">
    <property type="entry name" value="Haem peroxidase domain superfamily, animal type"/>
    <property type="match status" value="1"/>
</dbReference>
<reference evidence="3" key="1">
    <citation type="submission" date="2022-11" db="UniProtKB">
        <authorList>
            <consortium name="WormBaseParasite"/>
        </authorList>
    </citation>
    <scope>IDENTIFICATION</scope>
</reference>